<dbReference type="EMBL" id="BJMV01000018">
    <property type="protein sequence ID" value="GEB86586.1"/>
    <property type="molecule type" value="Genomic_DNA"/>
</dbReference>
<accession>A0A4Y3TW17</accession>
<reference evidence="2 3" key="1">
    <citation type="submission" date="2019-06" db="EMBL/GenBank/DDBJ databases">
        <title>Whole genome shotgun sequence of Acetobacter peroxydans NBRC 13755.</title>
        <authorList>
            <person name="Hosoyama A."/>
            <person name="Uohara A."/>
            <person name="Ohji S."/>
            <person name="Ichikawa N."/>
        </authorList>
    </citation>
    <scope>NUCLEOTIDE SEQUENCE [LARGE SCALE GENOMIC DNA]</scope>
    <source>
        <strain evidence="2 3">NBRC 13755</strain>
    </source>
</reference>
<evidence type="ECO:0000313" key="3">
    <source>
        <dbReference type="Proteomes" id="UP000317730"/>
    </source>
</evidence>
<feature type="compositionally biased region" description="Basic and acidic residues" evidence="1">
    <location>
        <begin position="13"/>
        <end position="24"/>
    </location>
</feature>
<sequence>MCAEPAIADVPETAERLAPTREKQCPALPTTLAALLDEHLTRRAARTWRERSPDT</sequence>
<evidence type="ECO:0000313" key="2">
    <source>
        <dbReference type="EMBL" id="GEB86586.1"/>
    </source>
</evidence>
<dbReference type="AlphaFoldDB" id="A0A4Y3TW17"/>
<gene>
    <name evidence="2" type="ORF">APE01nite_23830</name>
</gene>
<name>A0A4Y3TW17_9PROT</name>
<proteinExistence type="predicted"/>
<keyword evidence="3" id="KW-1185">Reference proteome</keyword>
<comment type="caution">
    <text evidence="2">The sequence shown here is derived from an EMBL/GenBank/DDBJ whole genome shotgun (WGS) entry which is preliminary data.</text>
</comment>
<feature type="region of interest" description="Disordered" evidence="1">
    <location>
        <begin position="1"/>
        <end position="24"/>
    </location>
</feature>
<evidence type="ECO:0000256" key="1">
    <source>
        <dbReference type="SAM" id="MobiDB-lite"/>
    </source>
</evidence>
<dbReference type="Proteomes" id="UP000317730">
    <property type="component" value="Unassembled WGS sequence"/>
</dbReference>
<protein>
    <submittedName>
        <fullName evidence="2">Uncharacterized protein</fullName>
    </submittedName>
</protein>
<organism evidence="2 3">
    <name type="scientific">Acetobacter peroxydans</name>
    <dbReference type="NCBI Taxonomy" id="104098"/>
    <lineage>
        <taxon>Bacteria</taxon>
        <taxon>Pseudomonadati</taxon>
        <taxon>Pseudomonadota</taxon>
        <taxon>Alphaproteobacteria</taxon>
        <taxon>Acetobacterales</taxon>
        <taxon>Acetobacteraceae</taxon>
        <taxon>Acetobacter</taxon>
    </lineage>
</organism>